<dbReference type="EMBL" id="JRLX01000023">
    <property type="protein sequence ID" value="KGO85358.1"/>
    <property type="molecule type" value="Genomic_DNA"/>
</dbReference>
<name>A0A0A2M1K9_9FLAO</name>
<protein>
    <submittedName>
        <fullName evidence="1">Uncharacterized protein</fullName>
    </submittedName>
</protein>
<accession>A0A0A2M1K9</accession>
<dbReference type="AlphaFoldDB" id="A0A0A2M1K9"/>
<reference evidence="1 2" key="1">
    <citation type="submission" date="2013-09" db="EMBL/GenBank/DDBJ databases">
        <authorList>
            <person name="Zeng Z."/>
            <person name="Chen C."/>
        </authorList>
    </citation>
    <scope>NUCLEOTIDE SEQUENCE [LARGE SCALE GENOMIC DNA]</scope>
    <source>
        <strain evidence="1 2">WB 3.3-2</strain>
    </source>
</reference>
<sequence length="101" mass="11900">MPTNIKFNYLYRDTGNYKQFGNIILSNPNNISTALITDIVKKNLIDREFFETTKWGVPSLFFDTKNEDDHEWHEFENIEITEEPPYSGLAIEDLLDRILLD</sequence>
<evidence type="ECO:0000313" key="2">
    <source>
        <dbReference type="Proteomes" id="UP000030152"/>
    </source>
</evidence>
<evidence type="ECO:0000313" key="1">
    <source>
        <dbReference type="EMBL" id="KGO85358.1"/>
    </source>
</evidence>
<dbReference type="RefSeq" id="WP_020212914.1">
    <property type="nucleotide sequence ID" value="NZ_JRLX01000023.1"/>
</dbReference>
<organism evidence="1 2">
    <name type="scientific">Flavobacterium rivuli WB 3.3-2 = DSM 21788</name>
    <dbReference type="NCBI Taxonomy" id="1121895"/>
    <lineage>
        <taxon>Bacteria</taxon>
        <taxon>Pseudomonadati</taxon>
        <taxon>Bacteroidota</taxon>
        <taxon>Flavobacteriia</taxon>
        <taxon>Flavobacteriales</taxon>
        <taxon>Flavobacteriaceae</taxon>
        <taxon>Flavobacterium</taxon>
    </lineage>
</organism>
<dbReference type="STRING" id="1121895.GCA_000378485_01760"/>
<dbReference type="eggNOG" id="ENOG5033671">
    <property type="taxonomic scope" value="Bacteria"/>
</dbReference>
<keyword evidence="2" id="KW-1185">Reference proteome</keyword>
<proteinExistence type="predicted"/>
<dbReference type="OrthoDB" id="799013at2"/>
<gene>
    <name evidence="1" type="ORF">Q765_16575</name>
</gene>
<dbReference type="Proteomes" id="UP000030152">
    <property type="component" value="Unassembled WGS sequence"/>
</dbReference>
<comment type="caution">
    <text evidence="1">The sequence shown here is derived from an EMBL/GenBank/DDBJ whole genome shotgun (WGS) entry which is preliminary data.</text>
</comment>